<accession>A0A1Z4LYU3</accession>
<evidence type="ECO:0000313" key="2">
    <source>
        <dbReference type="EMBL" id="BAY86409.1"/>
    </source>
</evidence>
<dbReference type="Proteomes" id="UP000218418">
    <property type="component" value="Chromosome"/>
</dbReference>
<dbReference type="SUPFAM" id="SSF56112">
    <property type="entry name" value="Protein kinase-like (PK-like)"/>
    <property type="match status" value="1"/>
</dbReference>
<dbReference type="OrthoDB" id="3806873at2"/>
<feature type="domain" description="Aminoglycoside phosphotransferase" evidence="1">
    <location>
        <begin position="195"/>
        <end position="268"/>
    </location>
</feature>
<dbReference type="InterPro" id="IPR011009">
    <property type="entry name" value="Kinase-like_dom_sf"/>
</dbReference>
<dbReference type="Pfam" id="PF01636">
    <property type="entry name" value="APH"/>
    <property type="match status" value="1"/>
</dbReference>
<gene>
    <name evidence="2" type="ORF">NIES267_59160</name>
</gene>
<dbReference type="InterPro" id="IPR002575">
    <property type="entry name" value="Aminoglycoside_PTrfase"/>
</dbReference>
<dbReference type="EMBL" id="AP018227">
    <property type="protein sequence ID" value="BAY86409.1"/>
    <property type="molecule type" value="Genomic_DNA"/>
</dbReference>
<dbReference type="AlphaFoldDB" id="A0A1Z4LYU3"/>
<evidence type="ECO:0000259" key="1">
    <source>
        <dbReference type="Pfam" id="PF01636"/>
    </source>
</evidence>
<proteinExistence type="predicted"/>
<name>A0A1Z4LYU3_9CYAN</name>
<protein>
    <recommendedName>
        <fullName evidence="1">Aminoglycoside phosphotransferase domain-containing protein</fullName>
    </recommendedName>
</protein>
<evidence type="ECO:0000313" key="3">
    <source>
        <dbReference type="Proteomes" id="UP000218418"/>
    </source>
</evidence>
<organism evidence="2 3">
    <name type="scientific">Calothrix parasitica NIES-267</name>
    <dbReference type="NCBI Taxonomy" id="1973488"/>
    <lineage>
        <taxon>Bacteria</taxon>
        <taxon>Bacillati</taxon>
        <taxon>Cyanobacteriota</taxon>
        <taxon>Cyanophyceae</taxon>
        <taxon>Nostocales</taxon>
        <taxon>Calotrichaceae</taxon>
        <taxon>Calothrix</taxon>
    </lineage>
</organism>
<keyword evidence="3" id="KW-1185">Reference proteome</keyword>
<reference evidence="2 3" key="1">
    <citation type="submission" date="2017-06" db="EMBL/GenBank/DDBJ databases">
        <title>Genome sequencing of cyanobaciteial culture collection at National Institute for Environmental Studies (NIES).</title>
        <authorList>
            <person name="Hirose Y."/>
            <person name="Shimura Y."/>
            <person name="Fujisawa T."/>
            <person name="Nakamura Y."/>
            <person name="Kawachi M."/>
        </authorList>
    </citation>
    <scope>NUCLEOTIDE SEQUENCE [LARGE SCALE GENOMIC DNA]</scope>
    <source>
        <strain evidence="2 3">NIES-267</strain>
    </source>
</reference>
<dbReference type="Gene3D" id="3.90.1200.10">
    <property type="match status" value="1"/>
</dbReference>
<sequence length="413" mass="46817">MKLSLSSQNVIQYLQEAGLSSSEDGATADADLPHSSNPKDINILVTLASNRKLLVKQELAQEFNGIPHEFFNEWLFHQLLESFPVLGNIKALSTLLVHYDEDNSILVRDYLEEYQGSDCYYRHNLYFPPELASCIGSTLAALHRATFKRQKYRDHMATAPAGQIRYQYFNPAQGIDFLEPSIFGKVNSAGLSFYSHYQSHDFLESAIADLASAFDPCCLTHNDLKLENVLVHSRNFNLDNPEVKMTDWEACAWGDPAYDLGTLLASYLNIWLESLVVDSTLDLEESLELAAIPLEILQPSMLALTEAYLKAFPMILEYRKDFIGSIVKFAGLALINRIQNKINNQQNLHHTSLVTLEFAKNILTRTPEYVIDIFGKSELQILKPFVKSAKVPVNERENNLIPLFYEKTRLRGC</sequence>